<feature type="coiled-coil region" evidence="7">
    <location>
        <begin position="282"/>
        <end position="320"/>
    </location>
</feature>
<proteinExistence type="predicted"/>
<comment type="subcellular location">
    <subcellularLocation>
        <location evidence="2">Membrane</location>
    </subcellularLocation>
</comment>
<dbReference type="Pfam" id="PF00512">
    <property type="entry name" value="HisKA"/>
    <property type="match status" value="1"/>
</dbReference>
<organism evidence="11 12">
    <name type="scientific">Candidatus Desulfacyla euxinica</name>
    <dbReference type="NCBI Taxonomy" id="2841693"/>
    <lineage>
        <taxon>Bacteria</taxon>
        <taxon>Deltaproteobacteria</taxon>
        <taxon>Candidatus Desulfacyla</taxon>
    </lineage>
</organism>
<keyword evidence="5" id="KW-0808">Transferase</keyword>
<sequence>METAGKLRLFDRIGIRRQVALVTGMVIFIICAIFCWVNYATLKGELLKGVDAKLRVSAYLASAVPPMGYFNRIQDIHSVPPGVYDSIVAENNRLCLELGLQYLWSCMVVGDKIHFTTGTSPSKDVTKGDHAKFFDVHGDPHAFDRVFGTMKPDYSSFHNEWGHGRMVLIPDTDSHGRKYCYGASMSINDVDALLRRNVINSVLISLMVLVFGVGLCVIASRSFSRPIERLTEVAQGISEGDLDQEVKVSGGREIRSLSQSIDKMSESIRDTITTLRQEVAERVQAQSELQSHRDHLEELVEQRTRELRDANEELARSNKELQQFAYVASHDLQEPLRMVNSYLQLLEQRYKGKLDADADDFIHFAVDGAQRMKALIESLLHYSRVTTAGKPPKPVDTEALLKTIIQNMEVIISEKKAAITHDPLPAVTADEVQLGQVLQNLIGNAFKFSGEEPPRVHIASEHTDGGILFSVSDNGIGIDPDFKERVFEIFQRLHGREEYPGTGIGLAICKRIVERHGGRIWVESEKGKGATFYFTIGGKGNGEGKETGNMKRKT</sequence>
<gene>
    <name evidence="11" type="ORF">H8E19_16845</name>
</gene>
<feature type="transmembrane region" description="Helical" evidence="8">
    <location>
        <begin position="198"/>
        <end position="219"/>
    </location>
</feature>
<evidence type="ECO:0000313" key="11">
    <source>
        <dbReference type="EMBL" id="MBC8179074.1"/>
    </source>
</evidence>
<dbReference type="SMART" id="SM00388">
    <property type="entry name" value="HisKA"/>
    <property type="match status" value="1"/>
</dbReference>
<reference evidence="11 12" key="1">
    <citation type="submission" date="2020-08" db="EMBL/GenBank/DDBJ databases">
        <title>Bridging the membrane lipid divide: bacteria of the FCB group superphylum have the potential to synthesize archaeal ether lipids.</title>
        <authorList>
            <person name="Villanueva L."/>
            <person name="Von Meijenfeldt F.A.B."/>
            <person name="Westbye A.B."/>
            <person name="Yadav S."/>
            <person name="Hopmans E.C."/>
            <person name="Dutilh B.E."/>
            <person name="Sinninghe Damste J.S."/>
        </authorList>
    </citation>
    <scope>NUCLEOTIDE SEQUENCE [LARGE SCALE GENOMIC DNA]</scope>
    <source>
        <strain evidence="11">NIOZ-UU27</strain>
    </source>
</reference>
<dbReference type="Gene3D" id="1.10.287.130">
    <property type="match status" value="1"/>
</dbReference>
<evidence type="ECO:0000256" key="2">
    <source>
        <dbReference type="ARBA" id="ARBA00004370"/>
    </source>
</evidence>
<keyword evidence="8" id="KW-0812">Transmembrane</keyword>
<dbReference type="Pfam" id="PF02518">
    <property type="entry name" value="HATPase_c"/>
    <property type="match status" value="1"/>
</dbReference>
<dbReference type="SMART" id="SM00387">
    <property type="entry name" value="HATPase_c"/>
    <property type="match status" value="1"/>
</dbReference>
<evidence type="ECO:0000313" key="12">
    <source>
        <dbReference type="Proteomes" id="UP000650524"/>
    </source>
</evidence>
<name>A0A8J6N385_9DELT</name>
<dbReference type="InterPro" id="IPR003661">
    <property type="entry name" value="HisK_dim/P_dom"/>
</dbReference>
<dbReference type="SMART" id="SM00304">
    <property type="entry name" value="HAMP"/>
    <property type="match status" value="1"/>
</dbReference>
<evidence type="ECO:0000259" key="9">
    <source>
        <dbReference type="PROSITE" id="PS50109"/>
    </source>
</evidence>
<dbReference type="InterPro" id="IPR005467">
    <property type="entry name" value="His_kinase_dom"/>
</dbReference>
<dbReference type="PRINTS" id="PR00344">
    <property type="entry name" value="BCTRLSENSOR"/>
</dbReference>
<dbReference type="PANTHER" id="PTHR43304">
    <property type="entry name" value="PHYTOCHROME-LIKE PROTEIN CPH1"/>
    <property type="match status" value="1"/>
</dbReference>
<dbReference type="InterPro" id="IPR003660">
    <property type="entry name" value="HAMP_dom"/>
</dbReference>
<evidence type="ECO:0000256" key="1">
    <source>
        <dbReference type="ARBA" id="ARBA00000085"/>
    </source>
</evidence>
<dbReference type="InterPro" id="IPR036097">
    <property type="entry name" value="HisK_dim/P_sf"/>
</dbReference>
<dbReference type="Gene3D" id="6.10.340.10">
    <property type="match status" value="1"/>
</dbReference>
<dbReference type="FunFam" id="3.30.565.10:FF:000006">
    <property type="entry name" value="Sensor histidine kinase WalK"/>
    <property type="match status" value="1"/>
</dbReference>
<dbReference type="PROSITE" id="PS50109">
    <property type="entry name" value="HIS_KIN"/>
    <property type="match status" value="1"/>
</dbReference>
<dbReference type="CDD" id="cd06225">
    <property type="entry name" value="HAMP"/>
    <property type="match status" value="1"/>
</dbReference>
<protein>
    <recommendedName>
        <fullName evidence="3">histidine kinase</fullName>
        <ecNumber evidence="3">2.7.13.3</ecNumber>
    </recommendedName>
</protein>
<dbReference type="InterPro" id="IPR036890">
    <property type="entry name" value="HATPase_C_sf"/>
</dbReference>
<dbReference type="InterPro" id="IPR052162">
    <property type="entry name" value="Sensor_kinase/Photoreceptor"/>
</dbReference>
<dbReference type="SUPFAM" id="SSF55874">
    <property type="entry name" value="ATPase domain of HSP90 chaperone/DNA topoisomerase II/histidine kinase"/>
    <property type="match status" value="1"/>
</dbReference>
<dbReference type="PANTHER" id="PTHR43304:SF1">
    <property type="entry name" value="PAC DOMAIN-CONTAINING PROTEIN"/>
    <property type="match status" value="1"/>
</dbReference>
<feature type="transmembrane region" description="Helical" evidence="8">
    <location>
        <begin position="20"/>
        <end position="39"/>
    </location>
</feature>
<evidence type="ECO:0000256" key="8">
    <source>
        <dbReference type="SAM" id="Phobius"/>
    </source>
</evidence>
<dbReference type="InterPro" id="IPR003594">
    <property type="entry name" value="HATPase_dom"/>
</dbReference>
<keyword evidence="4" id="KW-0597">Phosphoprotein</keyword>
<evidence type="ECO:0000256" key="7">
    <source>
        <dbReference type="SAM" id="Coils"/>
    </source>
</evidence>
<dbReference type="EC" id="2.7.13.3" evidence="3"/>
<dbReference type="CDD" id="cd00082">
    <property type="entry name" value="HisKA"/>
    <property type="match status" value="1"/>
</dbReference>
<dbReference type="SUPFAM" id="SSF158472">
    <property type="entry name" value="HAMP domain-like"/>
    <property type="match status" value="1"/>
</dbReference>
<dbReference type="SUPFAM" id="SSF47384">
    <property type="entry name" value="Homodimeric domain of signal transducing histidine kinase"/>
    <property type="match status" value="1"/>
</dbReference>
<dbReference type="CDD" id="cd16921">
    <property type="entry name" value="HATPase_FilI-like"/>
    <property type="match status" value="1"/>
</dbReference>
<keyword evidence="6" id="KW-0418">Kinase</keyword>
<evidence type="ECO:0000256" key="6">
    <source>
        <dbReference type="ARBA" id="ARBA00022777"/>
    </source>
</evidence>
<dbReference type="GO" id="GO:0016020">
    <property type="term" value="C:membrane"/>
    <property type="evidence" value="ECO:0007669"/>
    <property type="project" value="UniProtKB-SubCell"/>
</dbReference>
<dbReference type="Gene3D" id="3.30.565.10">
    <property type="entry name" value="Histidine kinase-like ATPase, C-terminal domain"/>
    <property type="match status" value="1"/>
</dbReference>
<keyword evidence="8" id="KW-1133">Transmembrane helix</keyword>
<evidence type="ECO:0000256" key="4">
    <source>
        <dbReference type="ARBA" id="ARBA00022553"/>
    </source>
</evidence>
<keyword evidence="7" id="KW-0175">Coiled coil</keyword>
<feature type="domain" description="Histidine kinase" evidence="9">
    <location>
        <begin position="327"/>
        <end position="540"/>
    </location>
</feature>
<evidence type="ECO:0000256" key="3">
    <source>
        <dbReference type="ARBA" id="ARBA00012438"/>
    </source>
</evidence>
<keyword evidence="8" id="KW-0472">Membrane</keyword>
<feature type="domain" description="HAMP" evidence="10">
    <location>
        <begin position="221"/>
        <end position="273"/>
    </location>
</feature>
<evidence type="ECO:0000256" key="5">
    <source>
        <dbReference type="ARBA" id="ARBA00022679"/>
    </source>
</evidence>
<dbReference type="PROSITE" id="PS50885">
    <property type="entry name" value="HAMP"/>
    <property type="match status" value="1"/>
</dbReference>
<dbReference type="Proteomes" id="UP000650524">
    <property type="component" value="Unassembled WGS sequence"/>
</dbReference>
<comment type="catalytic activity">
    <reaction evidence="1">
        <text>ATP + protein L-histidine = ADP + protein N-phospho-L-histidine.</text>
        <dbReference type="EC" id="2.7.13.3"/>
    </reaction>
</comment>
<evidence type="ECO:0000259" key="10">
    <source>
        <dbReference type="PROSITE" id="PS50885"/>
    </source>
</evidence>
<dbReference type="Pfam" id="PF00672">
    <property type="entry name" value="HAMP"/>
    <property type="match status" value="1"/>
</dbReference>
<dbReference type="AlphaFoldDB" id="A0A8J6N385"/>
<accession>A0A8J6N385</accession>
<dbReference type="GO" id="GO:0000155">
    <property type="term" value="F:phosphorelay sensor kinase activity"/>
    <property type="evidence" value="ECO:0007669"/>
    <property type="project" value="InterPro"/>
</dbReference>
<comment type="caution">
    <text evidence="11">The sequence shown here is derived from an EMBL/GenBank/DDBJ whole genome shotgun (WGS) entry which is preliminary data.</text>
</comment>
<dbReference type="InterPro" id="IPR004358">
    <property type="entry name" value="Sig_transdc_His_kin-like_C"/>
</dbReference>
<dbReference type="EMBL" id="JACNJD010000342">
    <property type="protein sequence ID" value="MBC8179074.1"/>
    <property type="molecule type" value="Genomic_DNA"/>
</dbReference>